<feature type="domain" description="PIN" evidence="9">
    <location>
        <begin position="3"/>
        <end position="119"/>
    </location>
</feature>
<dbReference type="EC" id="3.1.-.-" evidence="8"/>
<evidence type="ECO:0000313" key="10">
    <source>
        <dbReference type="EMBL" id="GIM98211.1"/>
    </source>
</evidence>
<keyword evidence="6 8" id="KW-0460">Magnesium</keyword>
<comment type="similarity">
    <text evidence="7 8">Belongs to the PINc/VapC protein family.</text>
</comment>
<evidence type="ECO:0000259" key="9">
    <source>
        <dbReference type="Pfam" id="PF01850"/>
    </source>
</evidence>
<evidence type="ECO:0000256" key="8">
    <source>
        <dbReference type="HAMAP-Rule" id="MF_00265"/>
    </source>
</evidence>
<proteinExistence type="inferred from homology"/>
<dbReference type="GO" id="GO:0004540">
    <property type="term" value="F:RNA nuclease activity"/>
    <property type="evidence" value="ECO:0007669"/>
    <property type="project" value="InterPro"/>
</dbReference>
<keyword evidence="4 8" id="KW-0479">Metal-binding</keyword>
<dbReference type="GO" id="GO:0016787">
    <property type="term" value="F:hydrolase activity"/>
    <property type="evidence" value="ECO:0007669"/>
    <property type="project" value="UniProtKB-KW"/>
</dbReference>
<evidence type="ECO:0000256" key="6">
    <source>
        <dbReference type="ARBA" id="ARBA00022842"/>
    </source>
</evidence>
<dbReference type="InterPro" id="IPR029060">
    <property type="entry name" value="PIN-like_dom_sf"/>
</dbReference>
<evidence type="ECO:0000256" key="5">
    <source>
        <dbReference type="ARBA" id="ARBA00022801"/>
    </source>
</evidence>
<dbReference type="HAMAP" id="MF_00265">
    <property type="entry name" value="VapC_Nob1"/>
    <property type="match status" value="1"/>
</dbReference>
<evidence type="ECO:0000256" key="7">
    <source>
        <dbReference type="ARBA" id="ARBA00038093"/>
    </source>
</evidence>
<dbReference type="InterPro" id="IPR050556">
    <property type="entry name" value="Type_II_TA_system_RNase"/>
</dbReference>
<name>A0A919WDM2_9ACTN</name>
<keyword evidence="2 8" id="KW-1277">Toxin-antitoxin system</keyword>
<dbReference type="AlphaFoldDB" id="A0A919WDM2"/>
<dbReference type="Gene3D" id="3.40.50.1010">
    <property type="entry name" value="5'-nuclease"/>
    <property type="match status" value="1"/>
</dbReference>
<feature type="binding site" evidence="8">
    <location>
        <position position="6"/>
    </location>
    <ligand>
        <name>Mg(2+)</name>
        <dbReference type="ChEBI" id="CHEBI:18420"/>
    </ligand>
</feature>
<keyword evidence="5 8" id="KW-0378">Hydrolase</keyword>
<evidence type="ECO:0000256" key="1">
    <source>
        <dbReference type="ARBA" id="ARBA00001946"/>
    </source>
</evidence>
<dbReference type="Proteomes" id="UP000677082">
    <property type="component" value="Unassembled WGS sequence"/>
</dbReference>
<keyword evidence="3 8" id="KW-0540">Nuclease</keyword>
<dbReference type="SUPFAM" id="SSF88723">
    <property type="entry name" value="PIN domain-like"/>
    <property type="match status" value="1"/>
</dbReference>
<organism evidence="10 11">
    <name type="scientific">Paractinoplanes toevensis</name>
    <dbReference type="NCBI Taxonomy" id="571911"/>
    <lineage>
        <taxon>Bacteria</taxon>
        <taxon>Bacillati</taxon>
        <taxon>Actinomycetota</taxon>
        <taxon>Actinomycetes</taxon>
        <taxon>Micromonosporales</taxon>
        <taxon>Micromonosporaceae</taxon>
        <taxon>Paractinoplanes</taxon>
    </lineage>
</organism>
<feature type="binding site" evidence="8">
    <location>
        <position position="94"/>
    </location>
    <ligand>
        <name>Mg(2+)</name>
        <dbReference type="ChEBI" id="CHEBI:18420"/>
    </ligand>
</feature>
<gene>
    <name evidence="10" type="primary">vapc2</name>
    <name evidence="8" type="synonym">vapC</name>
    <name evidence="10" type="ORF">Ato02nite_100040</name>
</gene>
<dbReference type="PANTHER" id="PTHR33653:SF1">
    <property type="entry name" value="RIBONUCLEASE VAPC2"/>
    <property type="match status" value="1"/>
</dbReference>
<dbReference type="InterPro" id="IPR022907">
    <property type="entry name" value="VapC_family"/>
</dbReference>
<keyword evidence="8" id="KW-0800">Toxin</keyword>
<evidence type="ECO:0000256" key="2">
    <source>
        <dbReference type="ARBA" id="ARBA00022649"/>
    </source>
</evidence>
<dbReference type="GO" id="GO:0000287">
    <property type="term" value="F:magnesium ion binding"/>
    <property type="evidence" value="ECO:0007669"/>
    <property type="project" value="UniProtKB-UniRule"/>
</dbReference>
<dbReference type="GO" id="GO:0090729">
    <property type="term" value="F:toxin activity"/>
    <property type="evidence" value="ECO:0007669"/>
    <property type="project" value="UniProtKB-KW"/>
</dbReference>
<dbReference type="EMBL" id="BOQN01000201">
    <property type="protein sequence ID" value="GIM98211.1"/>
    <property type="molecule type" value="Genomic_DNA"/>
</dbReference>
<dbReference type="Pfam" id="PF01850">
    <property type="entry name" value="PIN"/>
    <property type="match status" value="1"/>
</dbReference>
<evidence type="ECO:0000256" key="4">
    <source>
        <dbReference type="ARBA" id="ARBA00022723"/>
    </source>
</evidence>
<accession>A0A919WDM2</accession>
<comment type="caution">
    <text evidence="10">The sequence shown here is derived from an EMBL/GenBank/DDBJ whole genome shotgun (WGS) entry which is preliminary data.</text>
</comment>
<protein>
    <recommendedName>
        <fullName evidence="8">Ribonuclease VapC</fullName>
        <shortName evidence="8">RNase VapC</shortName>
        <ecNumber evidence="8">3.1.-.-</ecNumber>
    </recommendedName>
    <alternativeName>
        <fullName evidence="8">Toxin VapC</fullName>
    </alternativeName>
</protein>
<comment type="function">
    <text evidence="8">Toxic component of a toxin-antitoxin (TA) system. An RNase.</text>
</comment>
<comment type="cofactor">
    <cofactor evidence="1 8">
        <name>Mg(2+)</name>
        <dbReference type="ChEBI" id="CHEBI:18420"/>
    </cofactor>
</comment>
<reference evidence="10 11" key="1">
    <citation type="submission" date="2021-03" db="EMBL/GenBank/DDBJ databases">
        <title>Whole genome shotgun sequence of Actinoplanes toevensis NBRC 105298.</title>
        <authorList>
            <person name="Komaki H."/>
            <person name="Tamura T."/>
        </authorList>
    </citation>
    <scope>NUCLEOTIDE SEQUENCE [LARGE SCALE GENOMIC DNA]</scope>
    <source>
        <strain evidence="10 11">NBRC 105298</strain>
    </source>
</reference>
<evidence type="ECO:0000313" key="11">
    <source>
        <dbReference type="Proteomes" id="UP000677082"/>
    </source>
</evidence>
<dbReference type="RefSeq" id="WP_213013832.1">
    <property type="nucleotide sequence ID" value="NZ_BOQN01000201.1"/>
</dbReference>
<evidence type="ECO:0000256" key="3">
    <source>
        <dbReference type="ARBA" id="ARBA00022722"/>
    </source>
</evidence>
<sequence>MKYLIDASVLVRFVRGQTDPAWDELVRRGLVSVCEPALAETLKAADSKKYSELEELIAGKCLPVTVPDNVWEIVASIRRELALHSAHQGPSVADLVIAATAIRLKLTVLHEDGDFETMARFVPELRKHLASAGLN</sequence>
<keyword evidence="11" id="KW-1185">Reference proteome</keyword>
<dbReference type="InterPro" id="IPR002716">
    <property type="entry name" value="PIN_dom"/>
</dbReference>
<dbReference type="PANTHER" id="PTHR33653">
    <property type="entry name" value="RIBONUCLEASE VAPC2"/>
    <property type="match status" value="1"/>
</dbReference>